<dbReference type="EMBL" id="AMEZ01000053">
    <property type="protein sequence ID" value="EKY26589.1"/>
    <property type="molecule type" value="Genomic_DNA"/>
</dbReference>
<accession>L1QF16</accession>
<name>L1QF16_9CLOT</name>
<sequence length="67" mass="7886">MSKGKRELIIEIGLKQLSIPEIRKELDNFLKEAGVKYSEDVKFYFNVDSKTVYVVTDKTNFEVKLWN</sequence>
<dbReference type="RefSeq" id="WP_005213432.1">
    <property type="nucleotide sequence ID" value="NZ_KB291645.1"/>
</dbReference>
<keyword evidence="2" id="KW-1185">Reference proteome</keyword>
<proteinExistence type="predicted"/>
<reference evidence="1 2" key="1">
    <citation type="submission" date="2012-05" db="EMBL/GenBank/DDBJ databases">
        <authorList>
            <person name="Weinstock G."/>
            <person name="Sodergren E."/>
            <person name="Lobos E.A."/>
            <person name="Fulton L."/>
            <person name="Fulton R."/>
            <person name="Courtney L."/>
            <person name="Fronick C."/>
            <person name="O'Laughlin M."/>
            <person name="Godfrey J."/>
            <person name="Wilson R.M."/>
            <person name="Miner T."/>
            <person name="Farmer C."/>
            <person name="Delehaunty K."/>
            <person name="Cordes M."/>
            <person name="Minx P."/>
            <person name="Tomlinson C."/>
            <person name="Chen J."/>
            <person name="Wollam A."/>
            <person name="Pepin K.H."/>
            <person name="Bhonagiri V."/>
            <person name="Zhang X."/>
            <person name="Suruliraj S."/>
            <person name="Warren W."/>
            <person name="Mitreva M."/>
            <person name="Mardis E.R."/>
            <person name="Wilson R.K."/>
        </authorList>
    </citation>
    <scope>NUCLEOTIDE SEQUENCE [LARGE SCALE GENOMIC DNA]</scope>
    <source>
        <strain evidence="1 2">DSM 1785</strain>
    </source>
</reference>
<organism evidence="1 2">
    <name type="scientific">Clostridium celatum DSM 1785</name>
    <dbReference type="NCBI Taxonomy" id="545697"/>
    <lineage>
        <taxon>Bacteria</taxon>
        <taxon>Bacillati</taxon>
        <taxon>Bacillota</taxon>
        <taxon>Clostridia</taxon>
        <taxon>Eubacteriales</taxon>
        <taxon>Clostridiaceae</taxon>
        <taxon>Clostridium</taxon>
    </lineage>
</organism>
<evidence type="ECO:0000313" key="2">
    <source>
        <dbReference type="Proteomes" id="UP000010420"/>
    </source>
</evidence>
<dbReference type="HOGENOM" id="CLU_2804825_0_0_9"/>
<gene>
    <name evidence="1" type="ORF">HMPREF0216_01774</name>
</gene>
<dbReference type="STRING" id="545697.HMPREF0216_01774"/>
<comment type="caution">
    <text evidence="1">The sequence shown here is derived from an EMBL/GenBank/DDBJ whole genome shotgun (WGS) entry which is preliminary data.</text>
</comment>
<dbReference type="PATRIC" id="fig|545697.3.peg.1745"/>
<protein>
    <submittedName>
        <fullName evidence="1">Uncharacterized protein</fullName>
    </submittedName>
</protein>
<dbReference type="AlphaFoldDB" id="L1QF16"/>
<evidence type="ECO:0000313" key="1">
    <source>
        <dbReference type="EMBL" id="EKY26589.1"/>
    </source>
</evidence>
<dbReference type="Proteomes" id="UP000010420">
    <property type="component" value="Unassembled WGS sequence"/>
</dbReference>